<protein>
    <recommendedName>
        <fullName evidence="10">Nucleoside diphosphate-linked moiety X motif 6</fullName>
    </recommendedName>
</protein>
<dbReference type="GO" id="GO:0005634">
    <property type="term" value="C:nucleus"/>
    <property type="evidence" value="ECO:0007669"/>
    <property type="project" value="UniProtKB-SubCell"/>
</dbReference>
<evidence type="ECO:0000256" key="9">
    <source>
        <dbReference type="ARBA" id="ARBA00057091"/>
    </source>
</evidence>
<dbReference type="RefSeq" id="XP_012244284.1">
    <property type="nucleotide sequence ID" value="XM_012388861.3"/>
</dbReference>
<dbReference type="InterPro" id="IPR020476">
    <property type="entry name" value="Nudix_hydrolase"/>
</dbReference>
<keyword evidence="7" id="KW-0496">Mitochondrion</keyword>
<dbReference type="Gene3D" id="3.40.630.30">
    <property type="match status" value="1"/>
</dbReference>
<organism evidence="13 14">
    <name type="scientific">Bombus impatiens</name>
    <name type="common">Bumblebee</name>
    <dbReference type="NCBI Taxonomy" id="132113"/>
    <lineage>
        <taxon>Eukaryota</taxon>
        <taxon>Metazoa</taxon>
        <taxon>Ecdysozoa</taxon>
        <taxon>Arthropoda</taxon>
        <taxon>Hexapoda</taxon>
        <taxon>Insecta</taxon>
        <taxon>Pterygota</taxon>
        <taxon>Neoptera</taxon>
        <taxon>Endopterygota</taxon>
        <taxon>Hymenoptera</taxon>
        <taxon>Apocrita</taxon>
        <taxon>Aculeata</taxon>
        <taxon>Apoidea</taxon>
        <taxon>Anthophila</taxon>
        <taxon>Apidae</taxon>
        <taxon>Bombus</taxon>
        <taxon>Pyrobombus</taxon>
    </lineage>
</organism>
<dbReference type="PRINTS" id="PR00502">
    <property type="entry name" value="NUDIXFAMILY"/>
</dbReference>
<dbReference type="PROSITE" id="PS00893">
    <property type="entry name" value="NUDIX_BOX"/>
    <property type="match status" value="1"/>
</dbReference>
<dbReference type="InterPro" id="IPR000086">
    <property type="entry name" value="NUDIX_hydrolase_dom"/>
</dbReference>
<keyword evidence="5" id="KW-0963">Cytoplasm</keyword>
<sequence>MYSFVISKLCYVSTVLKQQYLAKYRIVFYPILRCKIHCVNPSVIMASKCFNGCNDHYNGVTIDSNDEVCTSEVFTRRLTASLQKWKENKKRTIWFRVHLPQSEWIPLLVKEGFKFHHAKQEYVMLYRWLVKDEECNVPHYAHTNLGVGGFVYNEETKEILVIKEKYANGPPIWKLPGGYVEPEEDLEEAVKREVLEETGVQTTFKCIIGFRHVHGYAFGCSDIYMIAYLSPININIKKCEKEISDCRWMKVNDYLEHPEVSENNKQIAKKIMEFFKHKMGIVVNHEIHFATNKPICVYSISKIGDA</sequence>
<dbReference type="PANTHER" id="PTHR13994:SF13">
    <property type="entry name" value="FI03680P"/>
    <property type="match status" value="1"/>
</dbReference>
<dbReference type="GO" id="GO:0051287">
    <property type="term" value="F:NAD binding"/>
    <property type="evidence" value="ECO:0007669"/>
    <property type="project" value="TreeGrafter"/>
</dbReference>
<comment type="subcellular location">
    <subcellularLocation>
        <location evidence="3">Cytoplasm</location>
    </subcellularLocation>
    <subcellularLocation>
        <location evidence="2">Mitochondrion</location>
    </subcellularLocation>
    <subcellularLocation>
        <location evidence="1">Nucleus</location>
    </subcellularLocation>
</comment>
<keyword evidence="6 11" id="KW-0378">Hydrolase</keyword>
<name>A0A6P3UZI4_BOMIM</name>
<reference evidence="14 15" key="1">
    <citation type="submission" date="2025-04" db="UniProtKB">
        <authorList>
            <consortium name="RefSeq"/>
        </authorList>
    </citation>
    <scope>IDENTIFICATION</scope>
</reference>
<evidence type="ECO:0000256" key="3">
    <source>
        <dbReference type="ARBA" id="ARBA00004496"/>
    </source>
</evidence>
<evidence type="ECO:0000313" key="13">
    <source>
        <dbReference type="Proteomes" id="UP000515180"/>
    </source>
</evidence>
<dbReference type="PRINTS" id="PR01356">
    <property type="entry name" value="GFGPROTEIN"/>
</dbReference>
<dbReference type="Proteomes" id="UP000515180">
    <property type="component" value="Unplaced"/>
</dbReference>
<evidence type="ECO:0000256" key="11">
    <source>
        <dbReference type="RuleBase" id="RU003476"/>
    </source>
</evidence>
<dbReference type="InterPro" id="IPR040618">
    <property type="entry name" value="Pre-Nudix"/>
</dbReference>
<dbReference type="Pfam" id="PF00293">
    <property type="entry name" value="NUDIX"/>
    <property type="match status" value="1"/>
</dbReference>
<dbReference type="GeneID" id="100743561"/>
<proteinExistence type="inferred from homology"/>
<comment type="function">
    <text evidence="9">May contribute to the regulation of cell proliferation.</text>
</comment>
<gene>
    <name evidence="14 15 16" type="primary">LOC100743561</name>
</gene>
<evidence type="ECO:0000313" key="14">
    <source>
        <dbReference type="RefSeq" id="XP_012244283.1"/>
    </source>
</evidence>
<dbReference type="Gene3D" id="3.90.79.10">
    <property type="entry name" value="Nucleoside Triphosphate Pyrophosphohydrolase"/>
    <property type="match status" value="1"/>
</dbReference>
<keyword evidence="8" id="KW-0539">Nucleus</keyword>
<dbReference type="InterPro" id="IPR020084">
    <property type="entry name" value="NUDIX_hydrolase_CS"/>
</dbReference>
<evidence type="ECO:0000259" key="12">
    <source>
        <dbReference type="PROSITE" id="PS51462"/>
    </source>
</evidence>
<dbReference type="GO" id="GO:0047631">
    <property type="term" value="F:ADP-ribose diphosphatase activity"/>
    <property type="evidence" value="ECO:0007669"/>
    <property type="project" value="TreeGrafter"/>
</dbReference>
<evidence type="ECO:0000256" key="6">
    <source>
        <dbReference type="ARBA" id="ARBA00022801"/>
    </source>
</evidence>
<accession>A0A6P3UZI4</accession>
<keyword evidence="13" id="KW-1185">Reference proteome</keyword>
<dbReference type="GO" id="GO:0035529">
    <property type="term" value="F:NADH pyrophosphatase activity"/>
    <property type="evidence" value="ECO:0007669"/>
    <property type="project" value="TreeGrafter"/>
</dbReference>
<comment type="similarity">
    <text evidence="4 11">Belongs to the Nudix hydrolase family.</text>
</comment>
<evidence type="ECO:0000256" key="8">
    <source>
        <dbReference type="ARBA" id="ARBA00023242"/>
    </source>
</evidence>
<dbReference type="RefSeq" id="XP_012244283.1">
    <property type="nucleotide sequence ID" value="XM_012388860.3"/>
</dbReference>
<dbReference type="FunFam" id="3.40.630.30:FF:000016">
    <property type="entry name" value="nudix hydrolase 2"/>
    <property type="match status" value="1"/>
</dbReference>
<evidence type="ECO:0000256" key="1">
    <source>
        <dbReference type="ARBA" id="ARBA00004123"/>
    </source>
</evidence>
<dbReference type="RefSeq" id="XP_024225337.1">
    <property type="nucleotide sequence ID" value="XM_024369569.2"/>
</dbReference>
<dbReference type="AlphaFoldDB" id="A0A6P3UZI4"/>
<dbReference type="InterPro" id="IPR003293">
    <property type="entry name" value="Nudix_hydrolase6-like"/>
</dbReference>
<dbReference type="KEGG" id="bim:100743561"/>
<evidence type="ECO:0000256" key="10">
    <source>
        <dbReference type="ARBA" id="ARBA00068898"/>
    </source>
</evidence>
<dbReference type="PROSITE" id="PS51462">
    <property type="entry name" value="NUDIX"/>
    <property type="match status" value="1"/>
</dbReference>
<dbReference type="SUPFAM" id="SSF55811">
    <property type="entry name" value="Nudix"/>
    <property type="match status" value="1"/>
</dbReference>
<evidence type="ECO:0000256" key="7">
    <source>
        <dbReference type="ARBA" id="ARBA00023128"/>
    </source>
</evidence>
<dbReference type="OrthoDB" id="447842at2759"/>
<evidence type="ECO:0000256" key="5">
    <source>
        <dbReference type="ARBA" id="ARBA00022490"/>
    </source>
</evidence>
<dbReference type="Pfam" id="PF18290">
    <property type="entry name" value="Nudix_hydro"/>
    <property type="match status" value="1"/>
</dbReference>
<evidence type="ECO:0000256" key="2">
    <source>
        <dbReference type="ARBA" id="ARBA00004173"/>
    </source>
</evidence>
<dbReference type="PANTHER" id="PTHR13994">
    <property type="entry name" value="NUDIX HYDROLASE RELATED"/>
    <property type="match status" value="1"/>
</dbReference>
<dbReference type="InterPro" id="IPR015797">
    <property type="entry name" value="NUDIX_hydrolase-like_dom_sf"/>
</dbReference>
<feature type="domain" description="Nudix hydrolase" evidence="12">
    <location>
        <begin position="142"/>
        <end position="273"/>
    </location>
</feature>
<evidence type="ECO:0000313" key="15">
    <source>
        <dbReference type="RefSeq" id="XP_012244284.1"/>
    </source>
</evidence>
<dbReference type="CDD" id="cd04670">
    <property type="entry name" value="NUDIX_ASFGF2_Nudt6"/>
    <property type="match status" value="1"/>
</dbReference>
<evidence type="ECO:0000256" key="4">
    <source>
        <dbReference type="ARBA" id="ARBA00005582"/>
    </source>
</evidence>
<dbReference type="FunFam" id="3.90.79.10:FF:000027">
    <property type="entry name" value="nucleoside diphosphate-linked moiety X motif 6"/>
    <property type="match status" value="1"/>
</dbReference>
<dbReference type="GO" id="GO:0005739">
    <property type="term" value="C:mitochondrion"/>
    <property type="evidence" value="ECO:0007669"/>
    <property type="project" value="UniProtKB-SubCell"/>
</dbReference>
<evidence type="ECO:0000313" key="16">
    <source>
        <dbReference type="RefSeq" id="XP_024225337.1"/>
    </source>
</evidence>